<dbReference type="PANTHER" id="PTHR19376:SF54">
    <property type="entry name" value="DNA-DIRECTED RNA POLYMERASE SUBUNIT BETA"/>
    <property type="match status" value="1"/>
</dbReference>
<evidence type="ECO:0000313" key="15">
    <source>
        <dbReference type="Proteomes" id="UP000702964"/>
    </source>
</evidence>
<dbReference type="Gene3D" id="1.10.132.30">
    <property type="match status" value="1"/>
</dbReference>
<accession>A0A8J4SCX3</accession>
<evidence type="ECO:0000256" key="4">
    <source>
        <dbReference type="ARBA" id="ARBA00009839"/>
    </source>
</evidence>
<dbReference type="InterPro" id="IPR007642">
    <property type="entry name" value="RNA_pol_Rpb2_2"/>
</dbReference>
<reference evidence="14" key="1">
    <citation type="journal article" date="2015" name="Genom Data">
        <title>Draft genome sequences of Phytophthora kernoviae and Phytophthora ramorum lineage EU2 from Scotland.</title>
        <authorList>
            <person name="Sambles C."/>
            <person name="Schlenzig A."/>
            <person name="O'Neill P."/>
            <person name="Grant M."/>
            <person name="Studholme D.J."/>
        </authorList>
    </citation>
    <scope>NUCLEOTIDE SEQUENCE</scope>
    <source>
        <strain evidence="14">00238/432</strain>
    </source>
</reference>
<dbReference type="Pfam" id="PF00562">
    <property type="entry name" value="RNA_pol_Rpb2_6"/>
    <property type="match status" value="1"/>
</dbReference>
<dbReference type="InterPro" id="IPR007644">
    <property type="entry name" value="RNA_pol_bsu_protrusion"/>
</dbReference>
<dbReference type="HAMAP" id="MF_01322">
    <property type="entry name" value="RNApol_bact_RpoC"/>
    <property type="match status" value="1"/>
</dbReference>
<dbReference type="PROSITE" id="PS01166">
    <property type="entry name" value="RNA_POL_BETA"/>
    <property type="match status" value="1"/>
</dbReference>
<dbReference type="Gene3D" id="2.40.40.20">
    <property type="match status" value="1"/>
</dbReference>
<dbReference type="Gene3D" id="3.90.1800.10">
    <property type="entry name" value="RNA polymerase alpha subunit dimerisation domain"/>
    <property type="match status" value="1"/>
</dbReference>
<evidence type="ECO:0000256" key="9">
    <source>
        <dbReference type="ARBA" id="ARBA00023163"/>
    </source>
</evidence>
<dbReference type="InterPro" id="IPR007080">
    <property type="entry name" value="RNA_pol_Rpb1_1"/>
</dbReference>
<dbReference type="Gene3D" id="2.40.50.100">
    <property type="match status" value="1"/>
</dbReference>
<dbReference type="InterPro" id="IPR019462">
    <property type="entry name" value="DNA-dir_RNA_pol_bsu_external_1"/>
</dbReference>
<dbReference type="Gene3D" id="1.10.274.100">
    <property type="entry name" value="RNA polymerase Rpb1, domain 3"/>
    <property type="match status" value="1"/>
</dbReference>
<dbReference type="Pfam" id="PF04560">
    <property type="entry name" value="RNA_pol_Rpb2_7"/>
    <property type="match status" value="1"/>
</dbReference>
<reference evidence="14" key="2">
    <citation type="submission" date="2020-02" db="EMBL/GenBank/DDBJ databases">
        <authorList>
            <person name="Studholme D.J."/>
        </authorList>
    </citation>
    <scope>NUCLEOTIDE SEQUENCE</scope>
    <source>
        <strain evidence="14">00238/432</strain>
    </source>
</reference>
<keyword evidence="8" id="KW-0479">Metal-binding</keyword>
<dbReference type="InterPro" id="IPR007081">
    <property type="entry name" value="RNA_pol_Rpb1_5"/>
</dbReference>
<evidence type="ECO:0000256" key="3">
    <source>
        <dbReference type="ARBA" id="ARBA00007616"/>
    </source>
</evidence>
<dbReference type="SUPFAM" id="SSF64484">
    <property type="entry name" value="beta and beta-prime subunits of DNA dependent RNA-polymerase"/>
    <property type="match status" value="2"/>
</dbReference>
<evidence type="ECO:0000256" key="6">
    <source>
        <dbReference type="ARBA" id="ARBA00022679"/>
    </source>
</evidence>
<dbReference type="InterPro" id="IPR007083">
    <property type="entry name" value="RNA_pol_Rpb1_4"/>
</dbReference>
<dbReference type="InterPro" id="IPR014724">
    <property type="entry name" value="RNA_pol_RPB2_OB-fold"/>
</dbReference>
<dbReference type="EC" id="2.7.7.6" evidence="11"/>
<dbReference type="CDD" id="cd00653">
    <property type="entry name" value="RNA_pol_B_RPB2"/>
    <property type="match status" value="1"/>
</dbReference>
<dbReference type="GO" id="GO:0000428">
    <property type="term" value="C:DNA-directed RNA polymerase complex"/>
    <property type="evidence" value="ECO:0007669"/>
    <property type="project" value="UniProtKB-KW"/>
</dbReference>
<dbReference type="GO" id="GO:0003899">
    <property type="term" value="F:DNA-directed RNA polymerase activity"/>
    <property type="evidence" value="ECO:0007669"/>
    <property type="project" value="UniProtKB-EC"/>
</dbReference>
<dbReference type="InterPro" id="IPR010243">
    <property type="entry name" value="RNA_pol_bsu_bac"/>
</dbReference>
<dbReference type="FunFam" id="1.10.150.390:FF:000002">
    <property type="entry name" value="DNA-directed RNA polymerase subunit beta"/>
    <property type="match status" value="1"/>
</dbReference>
<keyword evidence="9 11" id="KW-0804">Transcription</keyword>
<evidence type="ECO:0000256" key="7">
    <source>
        <dbReference type="ARBA" id="ARBA00022695"/>
    </source>
</evidence>
<dbReference type="InterPro" id="IPR042102">
    <property type="entry name" value="RNA_pol_Rpb1_3_sf"/>
</dbReference>
<sequence>MFQDISPIQDFTGNLILEFIDYSLGEPKYTVDDAKERDVTYAAPLRVKVRLINKETGEVKEQEVFMGDFPLMTDTGTFIINGAERVIVSQLVRSPSVYFSTKVDKNAKKTYTATVIPNRGAWLELEMDAKDVVYVRIDRTRKIPVTVLLRALGFGTDAEILDLLGNDEYIRNTLDKDNTDSTEKALIEIYERLRPGEPPTLDNAKSLLVARFFDPKRYDLANVGRYKINKKLHIKNRLFNQRLAESLVDTETGEIIAEAGQMIDRRLLDEIMPQLEKSVGFRTYHVANGVLDANDIPMQTIDVFSPIEDGKVVKLIANANIDKSVKNVTPADIISSISYFINLLHGIGSTDDIDHLGNRRLRSVGELLQNQFRIGLSRMERVVRERMSIQDANVITPQALINIRPVIASIKEFFGSSQLSKFMDQTNPLGELTHKRRLSALGPGGLTRERAGMEVRDVHPSHYGRMCPIETPEGPNIGLINSLSTFARVNEYGFIEAPYRWVDPKTGVVTEQIDYLTADEEDNYVIAQANAKLNEDSTFEEEAIIVRYNKQSDNILTMPSERVDYMDVSPKQVVSVATALIPFLENDDSNRALMGSNMQRQAVPLLIPKAPLVGTGYNYEDAILLSEKLVKEDVYTSIHIEEYESEARDTKLGPEEITRDIPNVGEEALRNLDERGIIRIGAEISAGDILVGKVTPKGVTELTAEERLLHAIFGEKAREVRDTSLRVPHGTDGIVVDVKVFTRENGDELPPGVNQLVRVYIAQKRKISEGDKMAGRHGNKGVVARILPEEDMPFLPDGTPVQIVLNPLGVPSRMNIGQVLEVHLGMAAMQLGIHVATPVFDGAKEYDVFDTMEEAGMQRNGKTVLYDGRTGEEFEREVTVGVMHMIKLAHMVDDKIHARSTGPYSLVTQQPLGGKAQFGGQRFGEMEVWALEAYGAAYTLQEILTVKSDDVVVTDPGETPLEKKQLLSEKEYRSYREKYGYGFQAGMGAEAVKKLLQDLDIDKELEFLKEELRTAQGQRRNRAIKRLEVIEAFRNSGNKPEWMIMDVLPVIPPELRPMVQLDGGRFATSDLNDLYRRVINRNNRLKRLLDLGAPDIIVQNEKRMLQEAVDALIDNGRRGRPVTGPGNRPLKSLSHMLKGKQGRFRQNLLGKRVDYSGRSVIVVGPYLKMYQCGLPKDMALELFKPFVMKELVNKGLAHNIKSAKRKVERVSPEVWDVLEEVIKEHPVLLNRAPTLHRLGIQAFEPILVEGKAIRLHPLVCTAYNADFDGDQMAVHVPLSAEAQAEARILMLASGNILNPKDGKPVVTPSQDMVLGSYYLTMDNKEEKGTGMILRTVNEAVSAYQRGTAGLHARVAIPVRALGKTIFTEEQQDAMLLTTIGKIIFNEIFPASFPYINDATRANLYQGTAEHSFVYEKGADLREAIMNAPLAGGVGKEYLGSIIARCFEIYHTTETAVILDKIKQLGFTYSTRAGITVAVSDVIVPPEKFEILRQSEEKAQIVTNQYRRGLITNEERYDRIIDIWSKSKDDITEILMKSMDRYNSIMMMVDSKARGNKSQITQLGGMRGLMANPSGRIIELPIKSNFREGLTVLEYFISTHGARKGLADTALRTADSGYLTRRLVDVAQDVIVREDDCGTDKGFTVSRIQDGKEVIEDLYDRIEGRYCFETVRHPETKEIIAHRNELIDSDKAEAIIKAGVTKLQIRSVLSCRARHGVCKKCYGRNLATGKHVEIGEAVGIIAAQSIGEPGTQLTMRTFHTGGVAGDDITQGLPRIQELFEARNPKGQATISEIDGVVKEIREAKDRREIEIQGEAESKVYSVTYGSRVRVSEGMEIEAGDELTDGSIDPKEMLRIKGVRGVQNYILQEVQRVYRNQGVEINDKHVEVMIRQMLRKIRIVDAGDTTLLPGSFVDTHEYERANKTAILSDKEPAVAKPILLGITKASLETDSFLSAASFQETTRVLTDAAIKGKVDQLLGLKENVIIGKLIPAGTGMHRYRSIKFAEPEDGQSSVEELEPVSVD</sequence>
<keyword evidence="5 11" id="KW-0240">DNA-directed RNA polymerase</keyword>
<evidence type="ECO:0000256" key="8">
    <source>
        <dbReference type="ARBA" id="ARBA00022723"/>
    </source>
</evidence>
<comment type="similarity">
    <text evidence="11">Belongs to the RNA polymerase beta' chain family.</text>
</comment>
<dbReference type="InterPro" id="IPR045867">
    <property type="entry name" value="DNA-dir_RpoC_beta_prime"/>
</dbReference>
<dbReference type="Gene3D" id="1.10.40.90">
    <property type="match status" value="1"/>
</dbReference>
<evidence type="ECO:0000313" key="14">
    <source>
        <dbReference type="EMBL" id="KAF4320862.1"/>
    </source>
</evidence>
<dbReference type="GO" id="GO:0032549">
    <property type="term" value="F:ribonucleoside binding"/>
    <property type="evidence" value="ECO:0007669"/>
    <property type="project" value="InterPro"/>
</dbReference>
<name>A0A8J4SCX3_9STRA</name>
<dbReference type="HAMAP" id="MF_01321">
    <property type="entry name" value="RNApol_bact_RpoB"/>
    <property type="match status" value="1"/>
</dbReference>
<comment type="similarity">
    <text evidence="3">In the N-terminal section; belongs to the RNA polymerase beta chain family.</text>
</comment>
<dbReference type="Pfam" id="PF10385">
    <property type="entry name" value="RNA_pol_Rpb2_45"/>
    <property type="match status" value="1"/>
</dbReference>
<dbReference type="InterPro" id="IPR012754">
    <property type="entry name" value="DNA-dir_RpoC_beta_prime_bact"/>
</dbReference>
<dbReference type="SMART" id="SM00663">
    <property type="entry name" value="RPOLA_N"/>
    <property type="match status" value="1"/>
</dbReference>
<dbReference type="Gene3D" id="3.90.1110.10">
    <property type="entry name" value="RNA polymerase Rpb2, domain 2"/>
    <property type="match status" value="1"/>
</dbReference>
<dbReference type="InterPro" id="IPR007066">
    <property type="entry name" value="RNA_pol_Rpb1_3"/>
</dbReference>
<evidence type="ECO:0000259" key="13">
    <source>
        <dbReference type="SMART" id="SM00663"/>
    </source>
</evidence>
<dbReference type="InterPro" id="IPR037034">
    <property type="entry name" value="RNA_pol_Rpb2_2_sf"/>
</dbReference>
<keyword evidence="7 11" id="KW-0548">Nucleotidyltransferase</keyword>
<dbReference type="InterPro" id="IPR000722">
    <property type="entry name" value="RNA_pol_asu"/>
</dbReference>
<comment type="caution">
    <text evidence="14">The sequence shown here is derived from an EMBL/GenBank/DDBJ whole genome shotgun (WGS) entry which is preliminary data.</text>
</comment>
<dbReference type="GO" id="GO:0006351">
    <property type="term" value="P:DNA-templated transcription"/>
    <property type="evidence" value="ECO:0007669"/>
    <property type="project" value="InterPro"/>
</dbReference>
<evidence type="ECO:0000256" key="11">
    <source>
        <dbReference type="RuleBase" id="RU004279"/>
    </source>
</evidence>
<dbReference type="Pfam" id="PF04563">
    <property type="entry name" value="RNA_pol_Rpb2_1"/>
    <property type="match status" value="1"/>
</dbReference>
<proteinExistence type="inferred from homology"/>
<dbReference type="Pfam" id="PF00623">
    <property type="entry name" value="RNA_pol_Rpb1_2"/>
    <property type="match status" value="1"/>
</dbReference>
<organism evidence="14 15">
    <name type="scientific">Phytophthora kernoviae 00238/432</name>
    <dbReference type="NCBI Taxonomy" id="1284355"/>
    <lineage>
        <taxon>Eukaryota</taxon>
        <taxon>Sar</taxon>
        <taxon>Stramenopiles</taxon>
        <taxon>Oomycota</taxon>
        <taxon>Peronosporomycetes</taxon>
        <taxon>Peronosporales</taxon>
        <taxon>Peronosporaceae</taxon>
        <taxon>Phytophthora</taxon>
    </lineage>
</organism>
<gene>
    <name evidence="14" type="ORF">G195_006047</name>
</gene>
<dbReference type="NCBIfam" id="TIGR02386">
    <property type="entry name" value="rpoC_TIGR"/>
    <property type="match status" value="1"/>
</dbReference>
<feature type="domain" description="RNA polymerase N-terminal" evidence="13">
    <location>
        <begin position="1041"/>
        <end position="1320"/>
    </location>
</feature>
<dbReference type="Pfam" id="PF05000">
    <property type="entry name" value="RNA_pol_Rpb1_4"/>
    <property type="match status" value="1"/>
</dbReference>
<dbReference type="InterPro" id="IPR006592">
    <property type="entry name" value="RNA_pol_N"/>
</dbReference>
<evidence type="ECO:0000256" key="10">
    <source>
        <dbReference type="ARBA" id="ARBA00048552"/>
    </source>
</evidence>
<dbReference type="EMBL" id="AOFI03000133">
    <property type="protein sequence ID" value="KAF4320862.1"/>
    <property type="molecule type" value="Genomic_DNA"/>
</dbReference>
<dbReference type="Pfam" id="PF04565">
    <property type="entry name" value="RNA_pol_Rpb2_3"/>
    <property type="match status" value="1"/>
</dbReference>
<protein>
    <recommendedName>
        <fullName evidence="11 12">Multifunctional fusion protein</fullName>
    </recommendedName>
    <domain>
        <recommendedName>
            <fullName evidence="11">DNA-directed RNA polymerase subunit</fullName>
            <ecNumber evidence="11">2.7.7.6</ecNumber>
        </recommendedName>
    </domain>
    <domain>
        <recommendedName>
            <fullName evidence="12">DNA-directed RNA polymerase subunit beta</fullName>
        </recommendedName>
    </domain>
</protein>
<evidence type="ECO:0000256" key="1">
    <source>
        <dbReference type="ARBA" id="ARBA00004026"/>
    </source>
</evidence>
<dbReference type="InterPro" id="IPR007121">
    <property type="entry name" value="RNA_pol_bsu_CS"/>
</dbReference>
<evidence type="ECO:0000256" key="2">
    <source>
        <dbReference type="ARBA" id="ARBA00006835"/>
    </source>
</evidence>
<comment type="function">
    <text evidence="1 11">DNA-dependent RNA polymerase catalyzes the transcription of DNA into RNA using the four ribonucleoside triphosphates as substrates.</text>
</comment>
<dbReference type="InterPro" id="IPR007120">
    <property type="entry name" value="DNA-dir_RNAP_su2_dom"/>
</dbReference>
<dbReference type="CDD" id="cd01609">
    <property type="entry name" value="RNAP_beta'_N"/>
    <property type="match status" value="1"/>
</dbReference>
<dbReference type="Pfam" id="PF04983">
    <property type="entry name" value="RNA_pol_Rpb1_3"/>
    <property type="match status" value="1"/>
</dbReference>
<comment type="similarity">
    <text evidence="4">In the C-terminal section; belongs to the RNA polymerase beta' chain family.</text>
</comment>
<dbReference type="InterPro" id="IPR038120">
    <property type="entry name" value="Rpb1_funnel_sf"/>
</dbReference>
<dbReference type="PANTHER" id="PTHR19376">
    <property type="entry name" value="DNA-DIRECTED RNA POLYMERASE"/>
    <property type="match status" value="1"/>
</dbReference>
<dbReference type="InterPro" id="IPR007641">
    <property type="entry name" value="RNA_pol_Rpb2_7"/>
</dbReference>
<dbReference type="Proteomes" id="UP000702964">
    <property type="component" value="Unassembled WGS sequence"/>
</dbReference>
<comment type="similarity">
    <text evidence="2 12">Belongs to the RNA polymerase beta chain family.</text>
</comment>
<dbReference type="GO" id="GO:0046872">
    <property type="term" value="F:metal ion binding"/>
    <property type="evidence" value="ECO:0007669"/>
    <property type="project" value="UniProtKB-KW"/>
</dbReference>
<evidence type="ECO:0000256" key="12">
    <source>
        <dbReference type="RuleBase" id="RU363031"/>
    </source>
</evidence>
<dbReference type="CDD" id="cd02655">
    <property type="entry name" value="RNAP_beta'_C"/>
    <property type="match status" value="1"/>
</dbReference>
<keyword evidence="6 11" id="KW-0808">Transferase</keyword>
<dbReference type="Gene3D" id="1.10.150.390">
    <property type="match status" value="1"/>
</dbReference>
<dbReference type="GO" id="GO:0003677">
    <property type="term" value="F:DNA binding"/>
    <property type="evidence" value="ECO:0007669"/>
    <property type="project" value="InterPro"/>
</dbReference>
<dbReference type="Gene3D" id="2.40.50.150">
    <property type="match status" value="1"/>
</dbReference>
<dbReference type="InterPro" id="IPR015712">
    <property type="entry name" value="DNA-dir_RNA_pol_su2"/>
</dbReference>
<dbReference type="Pfam" id="PF04997">
    <property type="entry name" value="RNA_pol_Rpb1_1"/>
    <property type="match status" value="1"/>
</dbReference>
<dbReference type="Pfam" id="PF04998">
    <property type="entry name" value="RNA_pol_Rpb1_5"/>
    <property type="match status" value="1"/>
</dbReference>
<dbReference type="InterPro" id="IPR007645">
    <property type="entry name" value="RNA_pol_Rpb2_3"/>
</dbReference>
<dbReference type="Gene3D" id="1.10.1790.20">
    <property type="match status" value="1"/>
</dbReference>
<dbReference type="InterPro" id="IPR037033">
    <property type="entry name" value="DNA-dir_RNAP_su2_hyb_sf"/>
</dbReference>
<comment type="catalytic activity">
    <reaction evidence="10 11">
        <text>RNA(n) + a ribonucleoside 5'-triphosphate = RNA(n+1) + diphosphate</text>
        <dbReference type="Rhea" id="RHEA:21248"/>
        <dbReference type="Rhea" id="RHEA-COMP:14527"/>
        <dbReference type="Rhea" id="RHEA-COMP:17342"/>
        <dbReference type="ChEBI" id="CHEBI:33019"/>
        <dbReference type="ChEBI" id="CHEBI:61557"/>
        <dbReference type="ChEBI" id="CHEBI:140395"/>
        <dbReference type="EC" id="2.7.7.6"/>
    </reaction>
</comment>
<evidence type="ECO:0000256" key="5">
    <source>
        <dbReference type="ARBA" id="ARBA00022478"/>
    </source>
</evidence>
<dbReference type="Gene3D" id="2.40.270.10">
    <property type="entry name" value="DNA-directed RNA polymerase, subunit 2, domain 6"/>
    <property type="match status" value="1"/>
</dbReference>
<dbReference type="Pfam" id="PF04561">
    <property type="entry name" value="RNA_pol_Rpb2_2"/>
    <property type="match status" value="2"/>
</dbReference>
<dbReference type="Gene3D" id="3.90.1100.10">
    <property type="match status" value="2"/>
</dbReference>